<proteinExistence type="predicted"/>
<sequence length="160" mass="18594">MSDFKFWGWEKKPRTMLRFVKPGDIFCFRINDNKYGFGRIISKITAGHVAEFFNLFLSEPIIEDDEIIHAERAFTPLVIDTYGLFDKKVEPNGDWRIIGRQENYTPKDMDGVYFSFGIGDSCKKKDIFGNVFSITEEEAELLAELSPNTDYDIKKLIEKI</sequence>
<dbReference type="RefSeq" id="WP_057085546.1">
    <property type="nucleotide sequence ID" value="NZ_CP104920.1"/>
</dbReference>
<keyword evidence="2" id="KW-1185">Reference proteome</keyword>
<protein>
    <submittedName>
        <fullName evidence="1">Immunity 26/phosphotriesterase HocA family protein</fullName>
    </submittedName>
</protein>
<comment type="caution">
    <text evidence="1">The sequence shown here is derived from an EMBL/GenBank/DDBJ whole genome shotgun (WGS) entry which is preliminary data.</text>
</comment>
<dbReference type="Pfam" id="PF15428">
    <property type="entry name" value="Imm26"/>
    <property type="match status" value="1"/>
</dbReference>
<organism evidence="1 2">
    <name type="scientific">Dickeya solani</name>
    <dbReference type="NCBI Taxonomy" id="1089444"/>
    <lineage>
        <taxon>Bacteria</taxon>
        <taxon>Pseudomonadati</taxon>
        <taxon>Pseudomonadota</taxon>
        <taxon>Gammaproteobacteria</taxon>
        <taxon>Enterobacterales</taxon>
        <taxon>Pectobacteriaceae</taxon>
        <taxon>Dickeya</taxon>
    </lineage>
</organism>
<evidence type="ECO:0000313" key="1">
    <source>
        <dbReference type="EMBL" id="MDV7044781.1"/>
    </source>
</evidence>
<reference evidence="1 2" key="1">
    <citation type="submission" date="2023-10" db="EMBL/GenBank/DDBJ databases">
        <title>Clonality and diversity in the soft rot Dickeya solani phytopathogen.</title>
        <authorList>
            <person name="Pedron J."/>
            <person name="Van Gijisegem F."/>
            <person name="Portier P."/>
            <person name="Taghouti G."/>
        </authorList>
    </citation>
    <scope>NUCLEOTIDE SEQUENCE [LARGE SCALE GENOMIC DNA]</scope>
    <source>
        <strain evidence="1 2">FVG2-MFV017-A9</strain>
    </source>
</reference>
<gene>
    <name evidence="1" type="ORF">RUJ08_21890</name>
</gene>
<name>A0ABU4EL39_9GAMM</name>
<dbReference type="InterPro" id="IPR029278">
    <property type="entry name" value="Imm26"/>
</dbReference>
<dbReference type="EMBL" id="JAWLLM010000035">
    <property type="protein sequence ID" value="MDV7044781.1"/>
    <property type="molecule type" value="Genomic_DNA"/>
</dbReference>
<evidence type="ECO:0000313" key="2">
    <source>
        <dbReference type="Proteomes" id="UP001187868"/>
    </source>
</evidence>
<dbReference type="Proteomes" id="UP001187868">
    <property type="component" value="Unassembled WGS sequence"/>
</dbReference>
<accession>A0ABU4EL39</accession>